<evidence type="ECO:0000313" key="3">
    <source>
        <dbReference type="EMBL" id="MBB3774294.1"/>
    </source>
</evidence>
<feature type="compositionally biased region" description="Low complexity" evidence="1">
    <location>
        <begin position="65"/>
        <end position="81"/>
    </location>
</feature>
<dbReference type="AlphaFoldDB" id="A0A6I4UHU2"/>
<gene>
    <name evidence="3" type="ORF">FHS52_000237</name>
    <name evidence="4" type="ORF">GRI59_05395</name>
</gene>
<keyword evidence="3" id="KW-0449">Lipoprotein</keyword>
<dbReference type="EMBL" id="WTYB01000001">
    <property type="protein sequence ID" value="MXP38048.1"/>
    <property type="molecule type" value="Genomic_DNA"/>
</dbReference>
<dbReference type="Proteomes" id="UP000430021">
    <property type="component" value="Unassembled WGS sequence"/>
</dbReference>
<feature type="signal peptide" evidence="2">
    <location>
        <begin position="1"/>
        <end position="21"/>
    </location>
</feature>
<dbReference type="Proteomes" id="UP000548685">
    <property type="component" value="Unassembled WGS sequence"/>
</dbReference>
<accession>A0A6I4UHU2</accession>
<comment type="caution">
    <text evidence="4">The sequence shown here is derived from an EMBL/GenBank/DDBJ whole genome shotgun (WGS) entry which is preliminary data.</text>
</comment>
<evidence type="ECO:0000313" key="5">
    <source>
        <dbReference type="Proteomes" id="UP000430021"/>
    </source>
</evidence>
<evidence type="ECO:0000256" key="2">
    <source>
        <dbReference type="SAM" id="SignalP"/>
    </source>
</evidence>
<sequence length="81" mass="7677">MKKIMTVAALAAGALALSACGAKKEEAPAAEPTAEEMMAPATETPAADDAAAAAEGLDPTGNPIGPGAPAEAAGEAETAAE</sequence>
<organism evidence="4 5">
    <name type="scientific">Erythrobacter ramosus</name>
    <dbReference type="NCBI Taxonomy" id="35811"/>
    <lineage>
        <taxon>Bacteria</taxon>
        <taxon>Pseudomonadati</taxon>
        <taxon>Pseudomonadota</taxon>
        <taxon>Alphaproteobacteria</taxon>
        <taxon>Sphingomonadales</taxon>
        <taxon>Erythrobacteraceae</taxon>
        <taxon>Erythrobacter/Porphyrobacter group</taxon>
        <taxon>Erythrobacter</taxon>
    </lineage>
</organism>
<evidence type="ECO:0000313" key="4">
    <source>
        <dbReference type="EMBL" id="MXP38048.1"/>
    </source>
</evidence>
<reference evidence="3 6" key="2">
    <citation type="submission" date="2020-08" db="EMBL/GenBank/DDBJ databases">
        <title>Genomic Encyclopedia of Type Strains, Phase IV (KMG-IV): sequencing the most valuable type-strain genomes for metagenomic binning, comparative biology and taxonomic classification.</title>
        <authorList>
            <person name="Goeker M."/>
        </authorList>
    </citation>
    <scope>NUCLEOTIDE SEQUENCE [LARGE SCALE GENOMIC DNA]</scope>
    <source>
        <strain evidence="3 6">DSM 8510</strain>
    </source>
</reference>
<reference evidence="4 5" key="1">
    <citation type="submission" date="2019-12" db="EMBL/GenBank/DDBJ databases">
        <title>Genomic-based taxomic classification of the family Erythrobacteraceae.</title>
        <authorList>
            <person name="Xu L."/>
        </authorList>
    </citation>
    <scope>NUCLEOTIDE SEQUENCE [LARGE SCALE GENOMIC DNA]</scope>
    <source>
        <strain evidence="4 5">JCM 10282</strain>
    </source>
</reference>
<feature type="chain" id="PRO_5026186563" evidence="2">
    <location>
        <begin position="22"/>
        <end position="81"/>
    </location>
</feature>
<feature type="region of interest" description="Disordered" evidence="1">
    <location>
        <begin position="21"/>
        <end position="81"/>
    </location>
</feature>
<keyword evidence="6" id="KW-1185">Reference proteome</keyword>
<evidence type="ECO:0000256" key="1">
    <source>
        <dbReference type="SAM" id="MobiDB-lite"/>
    </source>
</evidence>
<dbReference type="EMBL" id="JACICE010000001">
    <property type="protein sequence ID" value="MBB3774294.1"/>
    <property type="molecule type" value="Genomic_DNA"/>
</dbReference>
<protein>
    <submittedName>
        <fullName evidence="3">PBP1b-binding outer membrane lipoprotein LpoB</fullName>
    </submittedName>
</protein>
<name>A0A6I4UHU2_9SPHN</name>
<dbReference type="PROSITE" id="PS51257">
    <property type="entry name" value="PROKAR_LIPOPROTEIN"/>
    <property type="match status" value="1"/>
</dbReference>
<evidence type="ECO:0000313" key="6">
    <source>
        <dbReference type="Proteomes" id="UP000548685"/>
    </source>
</evidence>
<dbReference type="RefSeq" id="WP_160760126.1">
    <property type="nucleotide sequence ID" value="NZ_BAAADZ010000002.1"/>
</dbReference>
<feature type="compositionally biased region" description="Low complexity" evidence="1">
    <location>
        <begin position="29"/>
        <end position="55"/>
    </location>
</feature>
<proteinExistence type="predicted"/>
<keyword evidence="2" id="KW-0732">Signal</keyword>